<name>A0ABR4P4H1_9HELO</name>
<dbReference type="Proteomes" id="UP001629113">
    <property type="component" value="Unassembled WGS sequence"/>
</dbReference>
<proteinExistence type="predicted"/>
<accession>A0ABR4P4H1</accession>
<sequence>MAPKYEEDLVDVNEKLMNVLSSVNNNYAELVNTTWAAHLFHDGIKVDLEEFQAKTNDRFTKAKQDIERVAATIEATKEAKKAKETRKKAEGHEYADKIIEDKFIADKIIAEKAAAEKAATGKAAANKAARSSRQEDEIALRQHDDKNLRRVKAEQAEYVPKKQKLVDFSKTPDRFICIMINEDDDTNLIKVLNSVGLLKSSKLLRRLFQAPDDISVYDPAITKKPRIDLAEEHRYIFFDKLISMHKKPASGGIHILKDPTKKQRILSPERLWPSMESFIIWLNGGKIKGISNESQRTMALQLADYLEVTADCGYRADLAKHRLL</sequence>
<reference evidence="1 2" key="1">
    <citation type="submission" date="2024-06" db="EMBL/GenBank/DDBJ databases">
        <title>Complete genome of Phlyctema vagabunda strain 19-DSS-EL-015.</title>
        <authorList>
            <person name="Fiorenzani C."/>
        </authorList>
    </citation>
    <scope>NUCLEOTIDE SEQUENCE [LARGE SCALE GENOMIC DNA]</scope>
    <source>
        <strain evidence="1 2">19-DSS-EL-015</strain>
    </source>
</reference>
<comment type="caution">
    <text evidence="1">The sequence shown here is derived from an EMBL/GenBank/DDBJ whole genome shotgun (WGS) entry which is preliminary data.</text>
</comment>
<organism evidence="1 2">
    <name type="scientific">Phlyctema vagabunda</name>
    <dbReference type="NCBI Taxonomy" id="108571"/>
    <lineage>
        <taxon>Eukaryota</taxon>
        <taxon>Fungi</taxon>
        <taxon>Dikarya</taxon>
        <taxon>Ascomycota</taxon>
        <taxon>Pezizomycotina</taxon>
        <taxon>Leotiomycetes</taxon>
        <taxon>Helotiales</taxon>
        <taxon>Dermateaceae</taxon>
        <taxon>Phlyctema</taxon>
    </lineage>
</organism>
<evidence type="ECO:0000313" key="2">
    <source>
        <dbReference type="Proteomes" id="UP001629113"/>
    </source>
</evidence>
<gene>
    <name evidence="1" type="ORF">PVAG01_09919</name>
</gene>
<keyword evidence="2" id="KW-1185">Reference proteome</keyword>
<dbReference type="EMBL" id="JBFCZG010000009">
    <property type="protein sequence ID" value="KAL3418204.1"/>
    <property type="molecule type" value="Genomic_DNA"/>
</dbReference>
<evidence type="ECO:0000313" key="1">
    <source>
        <dbReference type="EMBL" id="KAL3418204.1"/>
    </source>
</evidence>
<protein>
    <submittedName>
        <fullName evidence="1">Uncharacterized protein</fullName>
    </submittedName>
</protein>